<proteinExistence type="predicted"/>
<keyword evidence="3" id="KW-1185">Reference proteome</keyword>
<dbReference type="InterPro" id="IPR013491">
    <property type="entry name" value="Tape_meas_N"/>
</dbReference>
<name>A0ABT7QUB4_9BACT</name>
<comment type="caution">
    <text evidence="2">The sequence shown here is derived from an EMBL/GenBank/DDBJ whole genome shotgun (WGS) entry which is preliminary data.</text>
</comment>
<feature type="domain" description="Tape measure protein N-terminal" evidence="1">
    <location>
        <begin position="62"/>
        <end position="252"/>
    </location>
</feature>
<gene>
    <name evidence="2" type="ORF">PF327_10770</name>
</gene>
<sequence length="1025" mass="110505">MATIRITVEGRNAESTLRRIRSAVDQTDRSFGRVTKSTGLFSLATQRLGTILSGLGFGYMTKQIIDMADSYKLLSGQIAVVTNSNRELMAAQSELFNISQRTRTELEATTKLYTSLDMSLERMGKSQADALKTTELVNKAIAISGSSVMEAAASVTQLGQAFASGKLQGDELRSLMENAKGLTKAIADGMGVAVGSLKTLGEEGKITANVLYDALQKSADSISDKFSKIPLTVGQSLTQVSNSITLLIGDADRVLGGTDGLAGTFSKISKFISDNRFEIIEFGRDVYRVFQLMGTGIIAVGNTVEIAMLEATKFIGDSINWIADGWDAMTVGLKNVFKKAIDFIGESFYSGINYMLGLVEDYIKGVGSIIDKIPGVDNPFKSINLSIGEYKSVIEEAKRNTEDLINLDWTKSNLEEAYATQNKILKATSELWDDIAKNTTKASKVFSPSTIGSKPTEINNAELSKEAKKAAKTAQKEWDKALDHVKGQAKEMGDQLEYEAKRFTDSIRSGFYSLLNGDLSNAVGSFFGDSITKLTEDIGGLFGGIVGGVLDFGIGLLNGLFSSEAPPPPVLEDIAKTSDSMANSLAHIEDAQYPMLQLTRDMKGYLSIIANSFGAIENSLLRSNIDFSGAFYKPTTKSGAMGLSSKDYSLFGTTLDFEAATIAEIMAEDLRVVSNTIIKKVYDSFWKTKTTYFDNYKNVSSLFAEDIADATTALFSGFTAIGDAIGVSMDGLLNEVIDIGLINTTGKSDAAIAAEIEARFSAQTDAIAEQYLSVVAEFQRAGEGLAETAFRVALTFDQVSHSMELIGKTVDWRTANIIEMAAGGLDNLSRGMNTYMENFFTESEQYEMKLSTMTKSFASLGLALPDSIHDFRSLVSSIDTMSDEGAALFAEVMSLTDGFVDLKGSMSDIIGMIEEVSDAWLGNLSYLTLQQKADFASGYLSIAGSSNGAIDTVEAARLAAETALKTTATKEEYIPIFERYIAELEGQTADATNTDLLNELRALKAEVVELRQAATDAAIFAGTNG</sequence>
<evidence type="ECO:0000259" key="1">
    <source>
        <dbReference type="Pfam" id="PF20155"/>
    </source>
</evidence>
<evidence type="ECO:0000313" key="3">
    <source>
        <dbReference type="Proteomes" id="UP001169066"/>
    </source>
</evidence>
<dbReference type="EMBL" id="JAQIBC010000012">
    <property type="protein sequence ID" value="MDM5264677.1"/>
    <property type="molecule type" value="Genomic_DNA"/>
</dbReference>
<dbReference type="Pfam" id="PF20155">
    <property type="entry name" value="TMP_3"/>
    <property type="match status" value="1"/>
</dbReference>
<dbReference type="NCBIfam" id="TIGR02675">
    <property type="entry name" value="tape_meas_nterm"/>
    <property type="match status" value="1"/>
</dbReference>
<dbReference type="Proteomes" id="UP001169066">
    <property type="component" value="Unassembled WGS sequence"/>
</dbReference>
<dbReference type="RefSeq" id="WP_289402577.1">
    <property type="nucleotide sequence ID" value="NZ_JAQIBC010000012.1"/>
</dbReference>
<protein>
    <submittedName>
        <fullName evidence="2">Tape measure protein</fullName>
    </submittedName>
</protein>
<evidence type="ECO:0000313" key="2">
    <source>
        <dbReference type="EMBL" id="MDM5264677.1"/>
    </source>
</evidence>
<reference evidence="2" key="1">
    <citation type="submission" date="2023-01" db="EMBL/GenBank/DDBJ databases">
        <title>Sulfurovum sp. XTW-4 genome assembly.</title>
        <authorList>
            <person name="Wang J."/>
        </authorList>
    </citation>
    <scope>NUCLEOTIDE SEQUENCE</scope>
    <source>
        <strain evidence="2">XTW-4</strain>
    </source>
</reference>
<accession>A0ABT7QUB4</accession>
<organism evidence="2 3">
    <name type="scientific">Sulfurovum xiamenensis</name>
    <dbReference type="NCBI Taxonomy" id="3019066"/>
    <lineage>
        <taxon>Bacteria</taxon>
        <taxon>Pseudomonadati</taxon>
        <taxon>Campylobacterota</taxon>
        <taxon>Epsilonproteobacteria</taxon>
        <taxon>Campylobacterales</taxon>
        <taxon>Sulfurovaceae</taxon>
        <taxon>Sulfurovum</taxon>
    </lineage>
</organism>